<keyword evidence="1" id="KW-1133">Transmembrane helix</keyword>
<sequence>MRDVKDVRDHARLTNEIYTCRTQFLYISFSFSPLSDSSVSLLSMDTSQTKEWTRLTAQEQPQMCNHPDLEKRLQDVQGVVVSPAVEAFAQFCLLTFQVMQFPRRHRQDIGSALVSISSSITIFAPCVPLVGWANELVDGGNLAA</sequence>
<gene>
    <name evidence="2" type="ORF">EJ04DRAFT_93728</name>
</gene>
<proteinExistence type="predicted"/>
<name>A0A9P4UU57_9PLEO</name>
<keyword evidence="3" id="KW-1185">Reference proteome</keyword>
<evidence type="ECO:0000313" key="2">
    <source>
        <dbReference type="EMBL" id="KAF2728562.1"/>
    </source>
</evidence>
<dbReference type="AlphaFoldDB" id="A0A9P4UU57"/>
<feature type="transmembrane region" description="Helical" evidence="1">
    <location>
        <begin position="109"/>
        <end position="133"/>
    </location>
</feature>
<evidence type="ECO:0000256" key="1">
    <source>
        <dbReference type="SAM" id="Phobius"/>
    </source>
</evidence>
<reference evidence="2" key="1">
    <citation type="journal article" date="2020" name="Stud. Mycol.">
        <title>101 Dothideomycetes genomes: a test case for predicting lifestyles and emergence of pathogens.</title>
        <authorList>
            <person name="Haridas S."/>
            <person name="Albert R."/>
            <person name="Binder M."/>
            <person name="Bloem J."/>
            <person name="Labutti K."/>
            <person name="Salamov A."/>
            <person name="Andreopoulos B."/>
            <person name="Baker S."/>
            <person name="Barry K."/>
            <person name="Bills G."/>
            <person name="Bluhm B."/>
            <person name="Cannon C."/>
            <person name="Castanera R."/>
            <person name="Culley D."/>
            <person name="Daum C."/>
            <person name="Ezra D."/>
            <person name="Gonzalez J."/>
            <person name="Henrissat B."/>
            <person name="Kuo A."/>
            <person name="Liang C."/>
            <person name="Lipzen A."/>
            <person name="Lutzoni F."/>
            <person name="Magnuson J."/>
            <person name="Mondo S."/>
            <person name="Nolan M."/>
            <person name="Ohm R."/>
            <person name="Pangilinan J."/>
            <person name="Park H.-J."/>
            <person name="Ramirez L."/>
            <person name="Alfaro M."/>
            <person name="Sun H."/>
            <person name="Tritt A."/>
            <person name="Yoshinaga Y."/>
            <person name="Zwiers L.-H."/>
            <person name="Turgeon B."/>
            <person name="Goodwin S."/>
            <person name="Spatafora J."/>
            <person name="Crous P."/>
            <person name="Grigoriev I."/>
        </authorList>
    </citation>
    <scope>NUCLEOTIDE SEQUENCE</scope>
    <source>
        <strain evidence="2">CBS 125425</strain>
    </source>
</reference>
<keyword evidence="1" id="KW-0472">Membrane</keyword>
<keyword evidence="1" id="KW-0812">Transmembrane</keyword>
<dbReference type="Proteomes" id="UP000799444">
    <property type="component" value="Unassembled WGS sequence"/>
</dbReference>
<comment type="caution">
    <text evidence="2">The sequence shown here is derived from an EMBL/GenBank/DDBJ whole genome shotgun (WGS) entry which is preliminary data.</text>
</comment>
<accession>A0A9P4UU57</accession>
<protein>
    <submittedName>
        <fullName evidence="2">Uncharacterized protein</fullName>
    </submittedName>
</protein>
<evidence type="ECO:0000313" key="3">
    <source>
        <dbReference type="Proteomes" id="UP000799444"/>
    </source>
</evidence>
<organism evidence="2 3">
    <name type="scientific">Polyplosphaeria fusca</name>
    <dbReference type="NCBI Taxonomy" id="682080"/>
    <lineage>
        <taxon>Eukaryota</taxon>
        <taxon>Fungi</taxon>
        <taxon>Dikarya</taxon>
        <taxon>Ascomycota</taxon>
        <taxon>Pezizomycotina</taxon>
        <taxon>Dothideomycetes</taxon>
        <taxon>Pleosporomycetidae</taxon>
        <taxon>Pleosporales</taxon>
        <taxon>Tetraplosphaeriaceae</taxon>
        <taxon>Polyplosphaeria</taxon>
    </lineage>
</organism>
<dbReference type="EMBL" id="ML996275">
    <property type="protein sequence ID" value="KAF2728562.1"/>
    <property type="molecule type" value="Genomic_DNA"/>
</dbReference>